<dbReference type="PANTHER" id="PTHR38440">
    <property type="entry name" value="UPF0398 PROTEIN YPSA"/>
    <property type="match status" value="1"/>
</dbReference>
<dbReference type="Gene3D" id="3.40.50.450">
    <property type="match status" value="1"/>
</dbReference>
<evidence type="ECO:0000313" key="1">
    <source>
        <dbReference type="EMBL" id="KAA9007284.1"/>
    </source>
</evidence>
<evidence type="ECO:0000313" key="2">
    <source>
        <dbReference type="Proteomes" id="UP000367750"/>
    </source>
</evidence>
<dbReference type="EMBL" id="VYKK01000004">
    <property type="protein sequence ID" value="KAA9007284.1"/>
    <property type="molecule type" value="Genomic_DNA"/>
</dbReference>
<dbReference type="InterPro" id="IPR010697">
    <property type="entry name" value="YspA"/>
</dbReference>
<proteinExistence type="predicted"/>
<dbReference type="SUPFAM" id="SSF102405">
    <property type="entry name" value="MCP/YpsA-like"/>
    <property type="match status" value="1"/>
</dbReference>
<name>A0A5J5GIF1_9BACL</name>
<gene>
    <name evidence="1" type="ORF">F4V43_02010</name>
</gene>
<reference evidence="1 2" key="1">
    <citation type="submission" date="2019-09" db="EMBL/GenBank/DDBJ databases">
        <title>Bacillus ochoae sp. nov., Paenibacillus whitsoniae sp. nov., Paenibacillus spiritus sp. nov. Isolated from the Mars Exploration Rover during spacecraft assembly.</title>
        <authorList>
            <person name="Seuylemezian A."/>
            <person name="Vaishampayan P."/>
        </authorList>
    </citation>
    <scope>NUCLEOTIDE SEQUENCE [LARGE SCALE GENOMIC DNA]</scope>
    <source>
        <strain evidence="1 2">MER_111</strain>
    </source>
</reference>
<dbReference type="RefSeq" id="WP_150456574.1">
    <property type="nucleotide sequence ID" value="NZ_VYKK01000004.1"/>
</dbReference>
<dbReference type="AlphaFoldDB" id="A0A5J5GIF1"/>
<keyword evidence="2" id="KW-1185">Reference proteome</keyword>
<organism evidence="1 2">
    <name type="scientific">Paenibacillus spiritus</name>
    <dbReference type="NCBI Taxonomy" id="2496557"/>
    <lineage>
        <taxon>Bacteria</taxon>
        <taxon>Bacillati</taxon>
        <taxon>Bacillota</taxon>
        <taxon>Bacilli</taxon>
        <taxon>Bacillales</taxon>
        <taxon>Paenibacillaceae</taxon>
        <taxon>Paenibacillus</taxon>
    </lineage>
</organism>
<dbReference type="OrthoDB" id="1795759at2"/>
<dbReference type="PANTHER" id="PTHR38440:SF1">
    <property type="entry name" value="UPF0398 PROTEIN SPR0331"/>
    <property type="match status" value="1"/>
</dbReference>
<protein>
    <submittedName>
        <fullName evidence="1">DUF1273 family protein</fullName>
    </submittedName>
</protein>
<dbReference type="Proteomes" id="UP000367750">
    <property type="component" value="Unassembled WGS sequence"/>
</dbReference>
<sequence length="225" mass="26122">MVDFAKLNTPEGKEEMKQRIEERRRQAKIKEELERKSVCFTGHRPNKLGDCYSLTGDQSKYIKNKLEPILIDLIENEGIERFISGGAIGFDQIAFWTVNGFKKVYYPNIRNIVAVPFKNQASKWNERETQTWYKKMLDMADEVVYVDELPAYKVDGVSIGEYHVSKMQKRNEYMVDHSRIVIAAWDGAKGGTANCVRYARKDGKTLYTLKPQYDYELDVLYGMFG</sequence>
<comment type="caution">
    <text evidence="1">The sequence shown here is derived from an EMBL/GenBank/DDBJ whole genome shotgun (WGS) entry which is preliminary data.</text>
</comment>
<accession>A0A5J5GIF1</accession>
<dbReference type="Pfam" id="PF06908">
    <property type="entry name" value="YpsA"/>
    <property type="match status" value="1"/>
</dbReference>